<keyword evidence="6 7" id="KW-0342">GTP-binding</keyword>
<evidence type="ECO:0000256" key="3">
    <source>
        <dbReference type="ARBA" id="ARBA00022741"/>
    </source>
</evidence>
<dbReference type="EC" id="6.3.4.4" evidence="7"/>
<protein>
    <recommendedName>
        <fullName evidence="7">Adenylosuccinate synthetase</fullName>
        <shortName evidence="7">AMPSase</shortName>
        <shortName evidence="7">AdSS</shortName>
        <ecNumber evidence="7">6.3.4.4</ecNumber>
    </recommendedName>
    <alternativeName>
        <fullName evidence="7">IMP--aspartate ligase</fullName>
    </alternativeName>
</protein>
<keyword evidence="4 7" id="KW-0658">Purine biosynthesis</keyword>
<dbReference type="InterPro" id="IPR042110">
    <property type="entry name" value="Adenylosuccinate_synth_dom2"/>
</dbReference>
<dbReference type="GO" id="GO:0004019">
    <property type="term" value="F:adenylosuccinate synthase activity"/>
    <property type="evidence" value="ECO:0007669"/>
    <property type="project" value="UniProtKB-EC"/>
</dbReference>
<comment type="cofactor">
    <cofactor evidence="7">
        <name>Mg(2+)</name>
        <dbReference type="ChEBI" id="CHEBI:18420"/>
    </cofactor>
    <text evidence="7">Binds 1 Mg(2+) ion per subunit.</text>
</comment>
<dbReference type="Gene3D" id="1.10.300.10">
    <property type="entry name" value="Adenylosuccinate Synthetase, subunit A, domain 2"/>
    <property type="match status" value="1"/>
</dbReference>
<comment type="similarity">
    <text evidence="7">Belongs to the adenylosuccinate synthetase family.</text>
</comment>
<comment type="caution">
    <text evidence="8">The sequence shown here is derived from an EMBL/GenBank/DDBJ whole genome shotgun (WGS) entry which is preliminary data.</text>
</comment>
<dbReference type="EMBL" id="JBHSMQ010000002">
    <property type="protein sequence ID" value="MFC5454282.1"/>
    <property type="molecule type" value="Genomic_DNA"/>
</dbReference>
<evidence type="ECO:0000256" key="4">
    <source>
        <dbReference type="ARBA" id="ARBA00022755"/>
    </source>
</evidence>
<keyword evidence="5 7" id="KW-0460">Magnesium</keyword>
<feature type="binding site" evidence="7">
    <location>
        <begin position="361"/>
        <end position="363"/>
    </location>
    <ligand>
        <name>GTP</name>
        <dbReference type="ChEBI" id="CHEBI:37565"/>
    </ligand>
</feature>
<feature type="active site" description="Proton acceptor" evidence="7">
    <location>
        <position position="16"/>
    </location>
</feature>
<keyword evidence="1 7" id="KW-0436">Ligase</keyword>
<proteinExistence type="inferred from homology"/>
<keyword evidence="2 7" id="KW-0479">Metal-binding</keyword>
<comment type="pathway">
    <text evidence="7">Purine metabolism; AMP biosynthesis via de novo pathway; AMP from IMP: step 1/2.</text>
</comment>
<keyword evidence="9" id="KW-1185">Reference proteome</keyword>
<comment type="subunit">
    <text evidence="7">Homodimer.</text>
</comment>
<feature type="active site" description="Proton donor" evidence="7">
    <location>
        <position position="46"/>
    </location>
</feature>
<dbReference type="Gene3D" id="3.90.170.10">
    <property type="entry name" value="Adenylosuccinate Synthetase, subunit A, domain 3"/>
    <property type="match status" value="1"/>
</dbReference>
<feature type="binding site" description="in other chain" evidence="7">
    <location>
        <position position="254"/>
    </location>
    <ligand>
        <name>IMP</name>
        <dbReference type="ChEBI" id="CHEBI:58053"/>
        <note>ligand shared between dimeric partners</note>
    </ligand>
</feature>
<evidence type="ECO:0000256" key="5">
    <source>
        <dbReference type="ARBA" id="ARBA00022842"/>
    </source>
</evidence>
<dbReference type="InterPro" id="IPR027417">
    <property type="entry name" value="P-loop_NTPase"/>
</dbReference>
<comment type="caution">
    <text evidence="7">Lacks conserved residue(s) required for the propagation of feature annotation.</text>
</comment>
<comment type="subcellular location">
    <subcellularLocation>
        <location evidence="7">Cytoplasm</location>
    </subcellularLocation>
</comment>
<accession>A0ABW0KNS7</accession>
<evidence type="ECO:0000256" key="1">
    <source>
        <dbReference type="ARBA" id="ARBA00022598"/>
    </source>
</evidence>
<evidence type="ECO:0000313" key="8">
    <source>
        <dbReference type="EMBL" id="MFC5454282.1"/>
    </source>
</evidence>
<evidence type="ECO:0000313" key="9">
    <source>
        <dbReference type="Proteomes" id="UP001596052"/>
    </source>
</evidence>
<feature type="binding site" description="in other chain" evidence="7">
    <location>
        <position position="269"/>
    </location>
    <ligand>
        <name>IMP</name>
        <dbReference type="ChEBI" id="CHEBI:58053"/>
        <note>ligand shared between dimeric partners</note>
    </ligand>
</feature>
<dbReference type="InterPro" id="IPR001114">
    <property type="entry name" value="Adenylosuccinate_synthetase"/>
</dbReference>
<comment type="function">
    <text evidence="7">Plays an important role in the de novo pathway of purine nucleotide biosynthesis. Catalyzes the first committed step in the biosynthesis of AMP from IMP.</text>
</comment>
<evidence type="ECO:0000256" key="7">
    <source>
        <dbReference type="HAMAP-Rule" id="MF_00011"/>
    </source>
</evidence>
<keyword evidence="7" id="KW-0963">Cytoplasm</keyword>
<dbReference type="InterPro" id="IPR042111">
    <property type="entry name" value="Adenylosuccinate_synth_dom3"/>
</dbReference>
<dbReference type="InterPro" id="IPR042109">
    <property type="entry name" value="Adenylosuccinate_synth_dom1"/>
</dbReference>
<feature type="binding site" evidence="7">
    <location>
        <position position="16"/>
    </location>
    <ligand>
        <name>Mg(2+)</name>
        <dbReference type="ChEBI" id="CHEBI:18420"/>
    </ligand>
</feature>
<dbReference type="HAMAP" id="MF_00011">
    <property type="entry name" value="Adenylosucc_synth"/>
    <property type="match status" value="1"/>
</dbReference>
<comment type="catalytic activity">
    <reaction evidence="7">
        <text>IMP + L-aspartate + GTP = N(6)-(1,2-dicarboxyethyl)-AMP + GDP + phosphate + 2 H(+)</text>
        <dbReference type="Rhea" id="RHEA:15753"/>
        <dbReference type="ChEBI" id="CHEBI:15378"/>
        <dbReference type="ChEBI" id="CHEBI:29991"/>
        <dbReference type="ChEBI" id="CHEBI:37565"/>
        <dbReference type="ChEBI" id="CHEBI:43474"/>
        <dbReference type="ChEBI" id="CHEBI:57567"/>
        <dbReference type="ChEBI" id="CHEBI:58053"/>
        <dbReference type="ChEBI" id="CHEBI:58189"/>
        <dbReference type="EC" id="6.3.4.4"/>
    </reaction>
</comment>
<dbReference type="SMART" id="SM00788">
    <property type="entry name" value="Adenylsucc_synt"/>
    <property type="match status" value="1"/>
</dbReference>
<dbReference type="Gene3D" id="3.40.440.10">
    <property type="entry name" value="Adenylosuccinate Synthetase, subunit A, domain 1"/>
    <property type="match status" value="1"/>
</dbReference>
<dbReference type="Proteomes" id="UP001596052">
    <property type="component" value="Unassembled WGS sequence"/>
</dbReference>
<reference evidence="9" key="1">
    <citation type="journal article" date="2019" name="Int. J. Syst. Evol. Microbiol.">
        <title>The Global Catalogue of Microorganisms (GCM) 10K type strain sequencing project: providing services to taxonomists for standard genome sequencing and annotation.</title>
        <authorList>
            <consortium name="The Broad Institute Genomics Platform"/>
            <consortium name="The Broad Institute Genome Sequencing Center for Infectious Disease"/>
            <person name="Wu L."/>
            <person name="Ma J."/>
        </authorList>
    </citation>
    <scope>NUCLEOTIDE SEQUENCE [LARGE SCALE GENOMIC DNA]</scope>
    <source>
        <strain evidence="9">CGMCC 4.1469</strain>
    </source>
</reference>
<feature type="binding site" evidence="7">
    <location>
        <position position="335"/>
    </location>
    <ligand>
        <name>GTP</name>
        <dbReference type="ChEBI" id="CHEBI:37565"/>
    </ligand>
</feature>
<feature type="binding site" evidence="7">
    <location>
        <begin position="45"/>
        <end position="47"/>
    </location>
    <ligand>
        <name>GTP</name>
        <dbReference type="ChEBI" id="CHEBI:37565"/>
    </ligand>
</feature>
<gene>
    <name evidence="7" type="primary">purA</name>
    <name evidence="8" type="ORF">ACFQDI_05390</name>
</gene>
<evidence type="ECO:0000256" key="2">
    <source>
        <dbReference type="ARBA" id="ARBA00022723"/>
    </source>
</evidence>
<dbReference type="SUPFAM" id="SSF52540">
    <property type="entry name" value="P-loop containing nucleoside triphosphate hydrolases"/>
    <property type="match status" value="1"/>
</dbReference>
<dbReference type="PANTHER" id="PTHR11846:SF0">
    <property type="entry name" value="ADENYLOSUCCINATE SYNTHETASE"/>
    <property type="match status" value="1"/>
</dbReference>
<organism evidence="8 9">
    <name type="scientific">Prosthecobacter fluviatilis</name>
    <dbReference type="NCBI Taxonomy" id="445931"/>
    <lineage>
        <taxon>Bacteria</taxon>
        <taxon>Pseudomonadati</taxon>
        <taxon>Verrucomicrobiota</taxon>
        <taxon>Verrucomicrobiia</taxon>
        <taxon>Verrucomicrobiales</taxon>
        <taxon>Verrucomicrobiaceae</taxon>
        <taxon>Prosthecobacter</taxon>
    </lineage>
</organism>
<sequence length="457" mass="50091">MSEIRYASVLGLGFGDCGKGHFIDALTRRWQAHTVVRFSGGAQAGHNVVTAEEEVKPARHHTFSQFGAGTFVPGTRTVLLDPMVLHPTALLVEAEVLGRAGVHDALLRLTIDARCRITTPYHQAAGRARELLRGTAAHGTCGVGVGETVRHALQHPELAMHYADFSGSSTQQTRMQLDKLQAIRETLHEELSALCPPEVTGVLADEMRTLRDESLAGKWLTMAKMLARHCPPASLEEVRAPLKQPGCVLFEGAQGVLLDEWRGFHPHTTWSSITTDAVETAAACLELGAPIEHYGVLRSYLTRHGSGPLPTHDEALNDLLPEPHNHSEGWQGGFRRGHPDAVLLRYALDVIGSLNGLLVSHLDVFQRGVKLKWCGHYSTSTAPCLKRLPAGAWKDLAHQTRLTRLLEEARPNYDSSVITSCQDYLERIASVTDLPVVSCSFGNNCRDVREMQMGAWS</sequence>
<name>A0ABW0KNS7_9BACT</name>
<keyword evidence="3 7" id="KW-0547">Nucleotide-binding</keyword>
<dbReference type="Pfam" id="PF00709">
    <property type="entry name" value="Adenylsucc_synt"/>
    <property type="match status" value="1"/>
</dbReference>
<feature type="binding site" evidence="7">
    <location>
        <begin position="440"/>
        <end position="442"/>
    </location>
    <ligand>
        <name>GTP</name>
        <dbReference type="ChEBI" id="CHEBI:37565"/>
    </ligand>
</feature>
<dbReference type="PANTHER" id="PTHR11846">
    <property type="entry name" value="ADENYLOSUCCINATE SYNTHETASE"/>
    <property type="match status" value="1"/>
</dbReference>
<evidence type="ECO:0000256" key="6">
    <source>
        <dbReference type="ARBA" id="ARBA00023134"/>
    </source>
</evidence>
<feature type="binding site" evidence="7">
    <location>
        <position position="45"/>
    </location>
    <ligand>
        <name>Mg(2+)</name>
        <dbReference type="ChEBI" id="CHEBI:18420"/>
    </ligand>
</feature>
<dbReference type="RefSeq" id="WP_377164210.1">
    <property type="nucleotide sequence ID" value="NZ_JBHSMQ010000002.1"/>
</dbReference>